<evidence type="ECO:0000256" key="3">
    <source>
        <dbReference type="PROSITE-ProRule" id="PRU00706"/>
    </source>
</evidence>
<dbReference type="PANTHER" id="PTHR43109:SF2">
    <property type="entry name" value="NUCLEOSIDE DIPHOSPHATE KINASE 7"/>
    <property type="match status" value="1"/>
</dbReference>
<dbReference type="EMBL" id="UYRU01087939">
    <property type="protein sequence ID" value="VDN35926.1"/>
    <property type="molecule type" value="Genomic_DNA"/>
</dbReference>
<evidence type="ECO:0000256" key="1">
    <source>
        <dbReference type="ARBA" id="ARBA00004496"/>
    </source>
</evidence>
<feature type="domain" description="Nucleoside diphosphate kinase-like" evidence="4">
    <location>
        <begin position="1"/>
        <end position="79"/>
    </location>
</feature>
<keyword evidence="2" id="KW-0963">Cytoplasm</keyword>
<comment type="subcellular location">
    <subcellularLocation>
        <location evidence="1">Cytoplasm</location>
    </subcellularLocation>
</comment>
<dbReference type="GO" id="GO:0005813">
    <property type="term" value="C:centrosome"/>
    <property type="evidence" value="ECO:0007669"/>
    <property type="project" value="TreeGrafter"/>
</dbReference>
<evidence type="ECO:0000259" key="4">
    <source>
        <dbReference type="Pfam" id="PF00334"/>
    </source>
</evidence>
<reference evidence="5 6" key="1">
    <citation type="submission" date="2018-11" db="EMBL/GenBank/DDBJ databases">
        <authorList>
            <consortium name="Pathogen Informatics"/>
        </authorList>
    </citation>
    <scope>NUCLEOTIDE SEQUENCE [LARGE SCALE GENOMIC DNA]</scope>
</reference>
<dbReference type="PANTHER" id="PTHR43109">
    <property type="entry name" value="NUCLEOSIDE DIPHOSPHATE KINASE 7"/>
    <property type="match status" value="1"/>
</dbReference>
<dbReference type="AlphaFoldDB" id="A0A3P7QYF1"/>
<dbReference type="GO" id="GO:0005879">
    <property type="term" value="C:axonemal microtubule"/>
    <property type="evidence" value="ECO:0007669"/>
    <property type="project" value="TreeGrafter"/>
</dbReference>
<evidence type="ECO:0000313" key="6">
    <source>
        <dbReference type="Proteomes" id="UP000281553"/>
    </source>
</evidence>
<dbReference type="Pfam" id="PF00334">
    <property type="entry name" value="NDK"/>
    <property type="match status" value="1"/>
</dbReference>
<keyword evidence="6" id="KW-1185">Reference proteome</keyword>
<organism evidence="5 6">
    <name type="scientific">Dibothriocephalus latus</name>
    <name type="common">Fish tapeworm</name>
    <name type="synonym">Diphyllobothrium latum</name>
    <dbReference type="NCBI Taxonomy" id="60516"/>
    <lineage>
        <taxon>Eukaryota</taxon>
        <taxon>Metazoa</taxon>
        <taxon>Spiralia</taxon>
        <taxon>Lophotrochozoa</taxon>
        <taxon>Platyhelminthes</taxon>
        <taxon>Cestoda</taxon>
        <taxon>Eucestoda</taxon>
        <taxon>Diphyllobothriidea</taxon>
        <taxon>Diphyllobothriidae</taxon>
        <taxon>Dibothriocephalus</taxon>
    </lineage>
</organism>
<name>A0A3P7QYF1_DIBLA</name>
<evidence type="ECO:0000313" key="5">
    <source>
        <dbReference type="EMBL" id="VDN35926.1"/>
    </source>
</evidence>
<gene>
    <name evidence="5" type="ORF">DILT_LOCUS16896</name>
</gene>
<dbReference type="InterPro" id="IPR036850">
    <property type="entry name" value="NDK-like_dom_sf"/>
</dbReference>
<evidence type="ECO:0000256" key="2">
    <source>
        <dbReference type="ARBA" id="ARBA00022490"/>
    </source>
</evidence>
<comment type="similarity">
    <text evidence="3">Belongs to the NDK family.</text>
</comment>
<dbReference type="Gene3D" id="3.30.70.141">
    <property type="entry name" value="Nucleoside diphosphate kinase-like domain"/>
    <property type="match status" value="1"/>
</dbReference>
<accession>A0A3P7QYF1</accession>
<comment type="caution">
    <text evidence="3">Lacks conserved residue(s) required for the propagation of feature annotation.</text>
</comment>
<dbReference type="SUPFAM" id="SSF54919">
    <property type="entry name" value="Nucleoside diphosphate kinase, NDK"/>
    <property type="match status" value="1"/>
</dbReference>
<dbReference type="OrthoDB" id="270127at2759"/>
<proteinExistence type="inferred from homology"/>
<dbReference type="Proteomes" id="UP000281553">
    <property type="component" value="Unassembled WGS sequence"/>
</dbReference>
<protein>
    <recommendedName>
        <fullName evidence="4">Nucleoside diphosphate kinase-like domain-containing protein</fullName>
    </recommendedName>
</protein>
<dbReference type="PROSITE" id="PS51374">
    <property type="entry name" value="NDPK_LIKE"/>
    <property type="match status" value="1"/>
</dbReference>
<sequence>MGEIWASIQEKGFCVVAAQVFRLSKVDAGEFLEVYKGVIAEYPEVVEELTSGPCVAMQIAGSYKAEAFDPNRGPDDPQSVQHRFREFAGPMDPVSFIFDFFIKIFCGILRHFTCFARLIFEIPKIIFCVDQCWKLLPSLLSTSCMLLCISIEYL</sequence>
<dbReference type="InterPro" id="IPR034907">
    <property type="entry name" value="NDK-like_dom"/>
</dbReference>